<evidence type="ECO:0000313" key="1">
    <source>
        <dbReference type="EMBL" id="TMP38128.1"/>
    </source>
</evidence>
<reference evidence="1 2" key="1">
    <citation type="submission" date="2018-01" db="EMBL/GenBank/DDBJ databases">
        <authorList>
            <person name="Paulsen S."/>
            <person name="Gram L.K."/>
        </authorList>
    </citation>
    <scope>NUCLEOTIDE SEQUENCE [LARGE SCALE GENOMIC DNA]</scope>
    <source>
        <strain evidence="1 2">S2599</strain>
    </source>
</reference>
<dbReference type="AlphaFoldDB" id="A0A5S3X2D7"/>
<accession>A0A5S3X2D7</accession>
<gene>
    <name evidence="1" type="ORF">CWB98_07355</name>
</gene>
<name>A0A5S3X2D7_9GAMM</name>
<organism evidence="1 2">
    <name type="scientific">Pseudoalteromonas rubra</name>
    <dbReference type="NCBI Taxonomy" id="43658"/>
    <lineage>
        <taxon>Bacteria</taxon>
        <taxon>Pseudomonadati</taxon>
        <taxon>Pseudomonadota</taxon>
        <taxon>Gammaproteobacteria</taxon>
        <taxon>Alteromonadales</taxon>
        <taxon>Pseudoalteromonadaceae</taxon>
        <taxon>Pseudoalteromonas</taxon>
    </lineage>
</organism>
<reference evidence="2" key="2">
    <citation type="submission" date="2019-06" db="EMBL/GenBank/DDBJ databases">
        <title>Co-occurence of chitin degradation, pigmentation and bioactivity in marine Pseudoalteromonas.</title>
        <authorList>
            <person name="Sonnenschein E.C."/>
            <person name="Bech P.K."/>
        </authorList>
    </citation>
    <scope>NUCLEOTIDE SEQUENCE [LARGE SCALE GENOMIC DNA]</scope>
    <source>
        <strain evidence="2">S2599</strain>
    </source>
</reference>
<evidence type="ECO:0000313" key="2">
    <source>
        <dbReference type="Proteomes" id="UP000306719"/>
    </source>
</evidence>
<comment type="caution">
    <text evidence="1">The sequence shown here is derived from an EMBL/GenBank/DDBJ whole genome shotgun (WGS) entry which is preliminary data.</text>
</comment>
<proteinExistence type="predicted"/>
<dbReference type="EMBL" id="PNCJ01000011">
    <property type="protein sequence ID" value="TMP38128.1"/>
    <property type="molecule type" value="Genomic_DNA"/>
</dbReference>
<sequence>MLERWLVQNATSLSHVDFESGMPLPGFNCNVVIDLSGNARMWVVTHNVIQVGLVRARARHI</sequence>
<dbReference type="Proteomes" id="UP000306719">
    <property type="component" value="Unassembled WGS sequence"/>
</dbReference>
<protein>
    <submittedName>
        <fullName evidence="1">Uncharacterized protein</fullName>
    </submittedName>
</protein>